<keyword evidence="1" id="KW-0175">Coiled coil</keyword>
<dbReference type="Proteomes" id="UP000223366">
    <property type="component" value="Unassembled WGS sequence"/>
</dbReference>
<accession>A0A9X7BIZ3</accession>
<evidence type="ECO:0000256" key="1">
    <source>
        <dbReference type="SAM" id="Coils"/>
    </source>
</evidence>
<reference evidence="2 3" key="1">
    <citation type="submission" date="2017-09" db="EMBL/GenBank/DDBJ databases">
        <title>Large-scale bioinformatics analysis of Bacillus genomes uncovers conserved roles of natural products in bacterial physiology.</title>
        <authorList>
            <consortium name="Agbiome Team Llc"/>
            <person name="Bleich R.M."/>
            <person name="Grubbs K.J."/>
            <person name="Santa Maria K.C."/>
            <person name="Allen S.E."/>
            <person name="Farag S."/>
            <person name="Shank E.A."/>
            <person name="Bowers A."/>
        </authorList>
    </citation>
    <scope>NUCLEOTIDE SEQUENCE [LARGE SCALE GENOMIC DNA]</scope>
    <source>
        <strain evidence="2 3">AFS060060</strain>
    </source>
</reference>
<feature type="coiled-coil region" evidence="1">
    <location>
        <begin position="58"/>
        <end position="85"/>
    </location>
</feature>
<name>A0A9X7BIZ3_BACTU</name>
<comment type="caution">
    <text evidence="2">The sequence shown here is derived from an EMBL/GenBank/DDBJ whole genome shotgun (WGS) entry which is preliminary data.</text>
</comment>
<protein>
    <submittedName>
        <fullName evidence="2">Uncharacterized protein</fullName>
    </submittedName>
</protein>
<sequence>MEWKLYDEFTVQNDKANEFIAGYRGKVQTAKEAVTSATNAYEAILQKEFAGEKVATQKKAVLADIEKAQAALKVAEGEYSKANDYAMANLAGTIKLDDLASDWRKNFVPTLRKEKVDPLRQKAEQGLKDYFAAVLEILRIESENKWAVEFMNERFRSRKGARPIMQNAAGIGDIPVPPNDSDWNNILKYKQIPARFKS</sequence>
<gene>
    <name evidence="2" type="ORF">COK99_30180</name>
</gene>
<evidence type="ECO:0000313" key="2">
    <source>
        <dbReference type="EMBL" id="PFV24479.1"/>
    </source>
</evidence>
<dbReference type="AlphaFoldDB" id="A0A9X7BIZ3"/>
<evidence type="ECO:0000313" key="3">
    <source>
        <dbReference type="Proteomes" id="UP000223366"/>
    </source>
</evidence>
<dbReference type="RefSeq" id="WP_098686108.1">
    <property type="nucleotide sequence ID" value="NZ_NVDU01000104.1"/>
</dbReference>
<dbReference type="EMBL" id="NVDU01000104">
    <property type="protein sequence ID" value="PFV24479.1"/>
    <property type="molecule type" value="Genomic_DNA"/>
</dbReference>
<proteinExistence type="predicted"/>
<organism evidence="2 3">
    <name type="scientific">Bacillus thuringiensis</name>
    <dbReference type="NCBI Taxonomy" id="1428"/>
    <lineage>
        <taxon>Bacteria</taxon>
        <taxon>Bacillati</taxon>
        <taxon>Bacillota</taxon>
        <taxon>Bacilli</taxon>
        <taxon>Bacillales</taxon>
        <taxon>Bacillaceae</taxon>
        <taxon>Bacillus</taxon>
        <taxon>Bacillus cereus group</taxon>
    </lineage>
</organism>